<dbReference type="GO" id="GO:0005524">
    <property type="term" value="F:ATP binding"/>
    <property type="evidence" value="ECO:0007669"/>
    <property type="project" value="InterPro"/>
</dbReference>
<dbReference type="Pfam" id="PF13304">
    <property type="entry name" value="AAA_21"/>
    <property type="match status" value="1"/>
</dbReference>
<dbReference type="InterPro" id="IPR014592">
    <property type="entry name" value="P-loop_UCP034888"/>
</dbReference>
<dbReference type="InterPro" id="IPR027417">
    <property type="entry name" value="P-loop_NTPase"/>
</dbReference>
<organism evidence="3 4">
    <name type="scientific">Leptotrichia wadei</name>
    <dbReference type="NCBI Taxonomy" id="157687"/>
    <lineage>
        <taxon>Bacteria</taxon>
        <taxon>Fusobacteriati</taxon>
        <taxon>Fusobacteriota</taxon>
        <taxon>Fusobacteriia</taxon>
        <taxon>Fusobacteriales</taxon>
        <taxon>Leptotrichiaceae</taxon>
        <taxon>Leptotrichia</taxon>
    </lineage>
</organism>
<feature type="domain" description="ATPase AAA-type core" evidence="2">
    <location>
        <begin position="23"/>
        <end position="309"/>
    </location>
</feature>
<dbReference type="PANTHER" id="PTHR43581">
    <property type="entry name" value="ATP/GTP PHOSPHATASE"/>
    <property type="match status" value="1"/>
</dbReference>
<proteinExistence type="predicted"/>
<dbReference type="InterPro" id="IPR003959">
    <property type="entry name" value="ATPase_AAA_core"/>
</dbReference>
<dbReference type="KEGG" id="lwd:JCM16777_1705"/>
<dbReference type="PIRSF" id="PIRSF034888">
    <property type="entry name" value="P-loop_UCP034888"/>
    <property type="match status" value="1"/>
</dbReference>
<dbReference type="AlphaFoldDB" id="A0A7U6QZT5"/>
<evidence type="ECO:0000259" key="2">
    <source>
        <dbReference type="Pfam" id="PF13304"/>
    </source>
</evidence>
<gene>
    <name evidence="3" type="ORF">JCM16777_1705</name>
</gene>
<evidence type="ECO:0008006" key="5">
    <source>
        <dbReference type="Google" id="ProtNLM"/>
    </source>
</evidence>
<dbReference type="InterPro" id="IPR022532">
    <property type="entry name" value="DUF3696"/>
</dbReference>
<evidence type="ECO:0000313" key="4">
    <source>
        <dbReference type="Proteomes" id="UP000321943"/>
    </source>
</evidence>
<dbReference type="PANTHER" id="PTHR43581:SF2">
    <property type="entry name" value="EXCINUCLEASE ATPASE SUBUNIT"/>
    <property type="match status" value="1"/>
</dbReference>
<accession>A0A7U6QZT5</accession>
<dbReference type="EMBL" id="AP019829">
    <property type="protein sequence ID" value="BBM43448.1"/>
    <property type="molecule type" value="Genomic_DNA"/>
</dbReference>
<dbReference type="InterPro" id="IPR051396">
    <property type="entry name" value="Bact_Antivir_Def_Nuclease"/>
</dbReference>
<name>A0A7U6QZT5_9FUSO</name>
<evidence type="ECO:0000313" key="3">
    <source>
        <dbReference type="EMBL" id="BBM43448.1"/>
    </source>
</evidence>
<dbReference type="Proteomes" id="UP000321943">
    <property type="component" value="Chromosome"/>
</dbReference>
<dbReference type="Pfam" id="PF12476">
    <property type="entry name" value="DUF3696"/>
    <property type="match status" value="1"/>
</dbReference>
<feature type="domain" description="DUF3696" evidence="1">
    <location>
        <begin position="320"/>
        <end position="370"/>
    </location>
</feature>
<sequence>MINKLKLINFKCFKENEFFFKELNLLTGINSGGKSSVIQSLLLIKQNFEKRQEIKELIKLLSFNDKNTVFKDIFLNDKYVKLGLINDILNEKAIDDEIFIELEIDNKKLDTKIKLDDEKKIVAQYKKIENWEFLISEDNFFYLSANRIFPKENYEYSREKILKGQIGNNGEYSIHYLAEYYNDEIKIKNLKSNDTNNYQFRENVSRWLGKISKGIDITAVVNDAKEEVRLNYNYGSRNFLPQNVGFGITYTLPIIILLLKAQKGDIIIIENPETHLHPAAQSELAKLCCKVAAEGVQLIIETHSDHFLNAIRVSVKENIISSNEVQVYYFNKNYEENEIEMEEIKIDSNGRIENWPKGFFDEWDIQLEKLLW</sequence>
<dbReference type="GO" id="GO:0016887">
    <property type="term" value="F:ATP hydrolysis activity"/>
    <property type="evidence" value="ECO:0007669"/>
    <property type="project" value="InterPro"/>
</dbReference>
<dbReference type="SUPFAM" id="SSF52540">
    <property type="entry name" value="P-loop containing nucleoside triphosphate hydrolases"/>
    <property type="match status" value="1"/>
</dbReference>
<dbReference type="GeneID" id="84805010"/>
<evidence type="ECO:0000259" key="1">
    <source>
        <dbReference type="Pfam" id="PF12476"/>
    </source>
</evidence>
<dbReference type="RefSeq" id="WP_018498132.1">
    <property type="nucleotide sequence ID" value="NZ_AP019829.2"/>
</dbReference>
<protein>
    <recommendedName>
        <fullName evidence="5">DUF3696 domain-containing protein</fullName>
    </recommendedName>
</protein>
<dbReference type="Gene3D" id="3.40.50.300">
    <property type="entry name" value="P-loop containing nucleotide triphosphate hydrolases"/>
    <property type="match status" value="1"/>
</dbReference>
<reference evidence="3 4" key="1">
    <citation type="submission" date="2019-07" db="EMBL/GenBank/DDBJ databases">
        <title>Complete Genome Sequence of Leptotrichia wadei Strain JCM16777.</title>
        <authorList>
            <person name="Watanabe S."/>
            <person name="Cui L."/>
        </authorList>
    </citation>
    <scope>NUCLEOTIDE SEQUENCE [LARGE SCALE GENOMIC DNA]</scope>
    <source>
        <strain evidence="3 4">JCM16777</strain>
    </source>
</reference>